<feature type="chain" id="PRO_5045966209" evidence="1">
    <location>
        <begin position="37"/>
        <end position="402"/>
    </location>
</feature>
<evidence type="ECO:0000313" key="2">
    <source>
        <dbReference type="EMBL" id="MFC3152734.1"/>
    </source>
</evidence>
<dbReference type="Pfam" id="PF04392">
    <property type="entry name" value="ABC_sub_bind"/>
    <property type="match status" value="1"/>
</dbReference>
<protein>
    <submittedName>
        <fullName evidence="2">ABC transporter substrate binding protein</fullName>
    </submittedName>
</protein>
<dbReference type="RefSeq" id="WP_386722659.1">
    <property type="nucleotide sequence ID" value="NZ_JBHRSZ010000007.1"/>
</dbReference>
<proteinExistence type="predicted"/>
<keyword evidence="1" id="KW-0732">Signal</keyword>
<reference evidence="3" key="1">
    <citation type="journal article" date="2019" name="Int. J. Syst. Evol. Microbiol.">
        <title>The Global Catalogue of Microorganisms (GCM) 10K type strain sequencing project: providing services to taxonomists for standard genome sequencing and annotation.</title>
        <authorList>
            <consortium name="The Broad Institute Genomics Platform"/>
            <consortium name="The Broad Institute Genome Sequencing Center for Infectious Disease"/>
            <person name="Wu L."/>
            <person name="Ma J."/>
        </authorList>
    </citation>
    <scope>NUCLEOTIDE SEQUENCE [LARGE SCALE GENOMIC DNA]</scope>
    <source>
        <strain evidence="3">KCTC 52438</strain>
    </source>
</reference>
<dbReference type="PANTHER" id="PTHR35271:SF1">
    <property type="entry name" value="ABC TRANSPORTER, SUBSTRATE-BINDING LIPOPROTEIN"/>
    <property type="match status" value="1"/>
</dbReference>
<accession>A0ABV7HFU5</accession>
<feature type="signal peptide" evidence="1">
    <location>
        <begin position="1"/>
        <end position="36"/>
    </location>
</feature>
<organism evidence="2 3">
    <name type="scientific">Litoribrevibacter euphylliae</name>
    <dbReference type="NCBI Taxonomy" id="1834034"/>
    <lineage>
        <taxon>Bacteria</taxon>
        <taxon>Pseudomonadati</taxon>
        <taxon>Pseudomonadota</taxon>
        <taxon>Gammaproteobacteria</taxon>
        <taxon>Oceanospirillales</taxon>
        <taxon>Oceanospirillaceae</taxon>
        <taxon>Litoribrevibacter</taxon>
    </lineage>
</organism>
<sequence length="402" mass="44702">MSNWVVLNIMLRACRQSVSALLVSLALCSITVSVQAADRDISWLTFSEVNHKHWRSSFDIMDSSKLLVTPKGQSPSDDLHKILVVVAKKSGSYKLAMNRLLEVFHQERFLSEFEVININRDEIVGRQLLNDAQQRGFDLVFTMGSEAAALVHRYYKNGPLPVVTSINKDPVTLGQVSSYKEGTGTNIATTTLNVPIDIQLNYLFELNPELKHVALLYNKNHTQVVKTEVLPFRRAMEAQGIRVIDVTVNSREEARAQLSEGLPETVRTLEKLDPTLKHSLMWMTSSTAIFSNLDMVSELSNGIPIVSTNPNAVREGRQSAAVAIGIDRRNNAHLAAVYALRILRDGVDPGSLEVGVVTPPDIALNFLVARELDLKVPFTFLEGADFVYGYRGELVRSFGQNL</sequence>
<dbReference type="Gene3D" id="3.40.50.2300">
    <property type="match status" value="2"/>
</dbReference>
<comment type="caution">
    <text evidence="2">The sequence shown here is derived from an EMBL/GenBank/DDBJ whole genome shotgun (WGS) entry which is preliminary data.</text>
</comment>
<dbReference type="EMBL" id="JBHRSZ010000007">
    <property type="protein sequence ID" value="MFC3152734.1"/>
    <property type="molecule type" value="Genomic_DNA"/>
</dbReference>
<evidence type="ECO:0000313" key="3">
    <source>
        <dbReference type="Proteomes" id="UP001595476"/>
    </source>
</evidence>
<dbReference type="Proteomes" id="UP001595476">
    <property type="component" value="Unassembled WGS sequence"/>
</dbReference>
<dbReference type="InterPro" id="IPR007487">
    <property type="entry name" value="ABC_transpt-TYRBP-like"/>
</dbReference>
<evidence type="ECO:0000256" key="1">
    <source>
        <dbReference type="SAM" id="SignalP"/>
    </source>
</evidence>
<gene>
    <name evidence="2" type="ORF">ACFOEK_16980</name>
</gene>
<dbReference type="PANTHER" id="PTHR35271">
    <property type="entry name" value="ABC TRANSPORTER, SUBSTRATE-BINDING LIPOPROTEIN-RELATED"/>
    <property type="match status" value="1"/>
</dbReference>
<keyword evidence="3" id="KW-1185">Reference proteome</keyword>
<name>A0ABV7HFU5_9GAMM</name>